<organism evidence="1 2">
    <name type="scientific">Pseudomonas plecoglossicida</name>
    <dbReference type="NCBI Taxonomy" id="70775"/>
    <lineage>
        <taxon>Bacteria</taxon>
        <taxon>Pseudomonadati</taxon>
        <taxon>Pseudomonadota</taxon>
        <taxon>Gammaproteobacteria</taxon>
        <taxon>Pseudomonadales</taxon>
        <taxon>Pseudomonadaceae</taxon>
        <taxon>Pseudomonas</taxon>
    </lineage>
</organism>
<evidence type="ECO:0000313" key="1">
    <source>
        <dbReference type="EMBL" id="PBJ94886.1"/>
    </source>
</evidence>
<name>A0A2A3M4A6_PSEDL</name>
<proteinExistence type="predicted"/>
<sequence>MCLVELQARRTQYASGPRTVWERACPRRVQRGAWHRLRRCSRARPLPQSPAKSMSYVLFWRACPRSRRRGA</sequence>
<protein>
    <submittedName>
        <fullName evidence="1">Uncharacterized protein</fullName>
    </submittedName>
</protein>
<accession>A0A2A3M4A6</accession>
<evidence type="ECO:0000313" key="2">
    <source>
        <dbReference type="Proteomes" id="UP000218102"/>
    </source>
</evidence>
<dbReference type="AlphaFoldDB" id="A0A2A3M4A6"/>
<reference evidence="1 2" key="1">
    <citation type="submission" date="2017-09" db="EMBL/GenBank/DDBJ databases">
        <authorList>
            <person name="Ehlers B."/>
            <person name="Leendertz F.H."/>
        </authorList>
    </citation>
    <scope>NUCLEOTIDE SEQUENCE [LARGE SCALE GENOMIC DNA]</scope>
    <source>
        <strain evidence="1 2">DJ-1</strain>
    </source>
</reference>
<dbReference type="EMBL" id="NTME01000012">
    <property type="protein sequence ID" value="PBJ94886.1"/>
    <property type="molecule type" value="Genomic_DNA"/>
</dbReference>
<dbReference type="Proteomes" id="UP000218102">
    <property type="component" value="Unassembled WGS sequence"/>
</dbReference>
<gene>
    <name evidence="1" type="ORF">CMV24_14335</name>
</gene>
<comment type="caution">
    <text evidence="1">The sequence shown here is derived from an EMBL/GenBank/DDBJ whole genome shotgun (WGS) entry which is preliminary data.</text>
</comment>